<evidence type="ECO:0000256" key="2">
    <source>
        <dbReference type="SAM" id="Phobius"/>
    </source>
</evidence>
<feature type="compositionally biased region" description="Basic and acidic residues" evidence="1">
    <location>
        <begin position="136"/>
        <end position="145"/>
    </location>
</feature>
<name>A0A1I7WI79_HETBA</name>
<organism evidence="3 4">
    <name type="scientific">Heterorhabditis bacteriophora</name>
    <name type="common">Entomopathogenic nematode worm</name>
    <dbReference type="NCBI Taxonomy" id="37862"/>
    <lineage>
        <taxon>Eukaryota</taxon>
        <taxon>Metazoa</taxon>
        <taxon>Ecdysozoa</taxon>
        <taxon>Nematoda</taxon>
        <taxon>Chromadorea</taxon>
        <taxon>Rhabditida</taxon>
        <taxon>Rhabditina</taxon>
        <taxon>Rhabditomorpha</taxon>
        <taxon>Strongyloidea</taxon>
        <taxon>Heterorhabditidae</taxon>
        <taxon>Heterorhabditis</taxon>
    </lineage>
</organism>
<keyword evidence="3" id="KW-1185">Reference proteome</keyword>
<keyword evidence="2" id="KW-0812">Transmembrane</keyword>
<accession>A0A1I7WI79</accession>
<keyword evidence="2" id="KW-0472">Membrane</keyword>
<dbReference type="WBParaSite" id="Hba_04671">
    <property type="protein sequence ID" value="Hba_04671"/>
    <property type="gene ID" value="Hba_04671"/>
</dbReference>
<feature type="transmembrane region" description="Helical" evidence="2">
    <location>
        <begin position="166"/>
        <end position="186"/>
    </location>
</feature>
<proteinExistence type="predicted"/>
<evidence type="ECO:0000313" key="4">
    <source>
        <dbReference type="WBParaSite" id="Hba_04671"/>
    </source>
</evidence>
<evidence type="ECO:0000256" key="1">
    <source>
        <dbReference type="SAM" id="MobiDB-lite"/>
    </source>
</evidence>
<dbReference type="Proteomes" id="UP000095283">
    <property type="component" value="Unplaced"/>
</dbReference>
<protein>
    <submittedName>
        <fullName evidence="4">DDE-1 domain-containing protein</fullName>
    </submittedName>
</protein>
<evidence type="ECO:0000313" key="3">
    <source>
        <dbReference type="Proteomes" id="UP000095283"/>
    </source>
</evidence>
<keyword evidence="2" id="KW-1133">Transmembrane helix</keyword>
<feature type="region of interest" description="Disordered" evidence="1">
    <location>
        <begin position="136"/>
        <end position="155"/>
    </location>
</feature>
<dbReference type="AlphaFoldDB" id="A0A1I7WI79"/>
<sequence>MTGNYRVLLADGAGVHHALNRQNAIRRLGNATGRVRAVAPASQLFDRLFDLGVHINRDRPLIMSAGRLDGTLIDSPEDRRLRQPASAPSALDRMTEGAAMIDALSLQYIAVIMNTYITRAAKKRVEEEKAKEAAEQAAKKAEEGKSASSASGSGGVAETATVYSTLLYIPYLISSKFLLGFSFFFIDRFAQNF</sequence>
<reference evidence="4" key="1">
    <citation type="submission" date="2016-11" db="UniProtKB">
        <authorList>
            <consortium name="WormBaseParasite"/>
        </authorList>
    </citation>
    <scope>IDENTIFICATION</scope>
</reference>